<protein>
    <submittedName>
        <fullName evidence="1">Uncharacterized protein</fullName>
    </submittedName>
</protein>
<organism evidence="1 2">
    <name type="scientific">Methylobacterium longum</name>
    <dbReference type="NCBI Taxonomy" id="767694"/>
    <lineage>
        <taxon>Bacteria</taxon>
        <taxon>Pseudomonadati</taxon>
        <taxon>Pseudomonadota</taxon>
        <taxon>Alphaproteobacteria</taxon>
        <taxon>Hyphomicrobiales</taxon>
        <taxon>Methylobacteriaceae</taxon>
        <taxon>Methylobacterium</taxon>
    </lineage>
</organism>
<keyword evidence="2" id="KW-1185">Reference proteome</keyword>
<dbReference type="RefSeq" id="WP_238294039.1">
    <property type="nucleotide sequence ID" value="NZ_BPQS01000093.1"/>
</dbReference>
<reference evidence="2" key="1">
    <citation type="journal article" date="2019" name="Int. J. Syst. Evol. Microbiol.">
        <title>The Global Catalogue of Microorganisms (GCM) 10K type strain sequencing project: providing services to taxonomists for standard genome sequencing and annotation.</title>
        <authorList>
            <consortium name="The Broad Institute Genomics Platform"/>
            <consortium name="The Broad Institute Genome Sequencing Center for Infectious Disease"/>
            <person name="Wu L."/>
            <person name="Ma J."/>
        </authorList>
    </citation>
    <scope>NUCLEOTIDE SEQUENCE [LARGE SCALE GENOMIC DNA]</scope>
    <source>
        <strain evidence="2">CECT 7806</strain>
    </source>
</reference>
<dbReference type="EMBL" id="JAUFPT010000130">
    <property type="protein sequence ID" value="MDN3575031.1"/>
    <property type="molecule type" value="Genomic_DNA"/>
</dbReference>
<sequence length="72" mass="7871">MTKSAKRTAYLIAVHQRGEAVRVYAVLAQSVAAALAQVGELTTDDMQMEVVGSLGRDIVRRLGLKPDEMRPM</sequence>
<gene>
    <name evidence="1" type="ORF">QWZ18_31095</name>
</gene>
<comment type="caution">
    <text evidence="1">The sequence shown here is derived from an EMBL/GenBank/DDBJ whole genome shotgun (WGS) entry which is preliminary data.</text>
</comment>
<evidence type="ECO:0000313" key="1">
    <source>
        <dbReference type="EMBL" id="MDN3575031.1"/>
    </source>
</evidence>
<name>A0ABT8AYV4_9HYPH</name>
<accession>A0ABT8AYV4</accession>
<evidence type="ECO:0000313" key="2">
    <source>
        <dbReference type="Proteomes" id="UP001244297"/>
    </source>
</evidence>
<proteinExistence type="predicted"/>
<dbReference type="Proteomes" id="UP001244297">
    <property type="component" value="Unassembled WGS sequence"/>
</dbReference>